<proteinExistence type="inferred from homology"/>
<comment type="similarity">
    <text evidence="1">Belongs to the MDM20/NAA25 family.</text>
</comment>
<dbReference type="Proteomes" id="UP001447188">
    <property type="component" value="Unassembled WGS sequence"/>
</dbReference>
<reference evidence="2 3" key="1">
    <citation type="submission" date="2024-02" db="EMBL/GenBank/DDBJ databases">
        <title>Discinaceae phylogenomics.</title>
        <authorList>
            <person name="Dirks A.C."/>
            <person name="James T.Y."/>
        </authorList>
    </citation>
    <scope>NUCLEOTIDE SEQUENCE [LARGE SCALE GENOMIC DNA]</scope>
    <source>
        <strain evidence="2 3">ACD0624</strain>
    </source>
</reference>
<gene>
    <name evidence="2" type="primary">MDM20</name>
    <name evidence="2" type="ORF">Q9L58_007681</name>
</gene>
<organism evidence="2 3">
    <name type="scientific">Discina gigas</name>
    <dbReference type="NCBI Taxonomy" id="1032678"/>
    <lineage>
        <taxon>Eukaryota</taxon>
        <taxon>Fungi</taxon>
        <taxon>Dikarya</taxon>
        <taxon>Ascomycota</taxon>
        <taxon>Pezizomycotina</taxon>
        <taxon>Pezizomycetes</taxon>
        <taxon>Pezizales</taxon>
        <taxon>Discinaceae</taxon>
        <taxon>Discina</taxon>
    </lineage>
</organism>
<dbReference type="InterPro" id="IPR019183">
    <property type="entry name" value="NAA25_NatB_aux_su"/>
</dbReference>
<dbReference type="PANTHER" id="PTHR22767:SF3">
    <property type="entry name" value="N-ALPHA-ACETYLTRANSFERASE 25, NATB AUXILIARY SUBUNIT"/>
    <property type="match status" value="1"/>
</dbReference>
<dbReference type="PANTHER" id="PTHR22767">
    <property type="entry name" value="N-TERMINAL ACETYLTRANSFERASE-RELATED"/>
    <property type="match status" value="1"/>
</dbReference>
<evidence type="ECO:0000256" key="1">
    <source>
        <dbReference type="ARBA" id="ARBA00006298"/>
    </source>
</evidence>
<sequence>MSLPHDRKNQLVHDALETGAYKQALQLCNKRIKKGEKNDYLLAIKALVLALINTRPSIDEASQLAQQLATKTPPINLPEVLTTVTRVWKLLGAGYADEVSKMWERTVKAHPGNEKLTKEWLWGTVRILDWRGAQKAAMALQKNFPKTREYWFWAVISSLLLHNSLPESAPERKLFGQLAYKMISKSRNDTPQETTVVPPRAIQTSQEVNLYLEVLPYVAPDTATATKEALELLSSSNLGVDSKIGSGDWWGLSRRRLDLLEESGDWNQVWKECEELLRGVETKVKEKTNGEVKNEETAVAKTDGTTPAAEGEETKGRGDDWRVWEGFVKSAGELYNQENKSQGTKALEVILSHRIAATAGTSRNADLALVKFASLFHDHHEGPEGTPTLLEACKEYFTRTGTKSCCFEDLQNYLEMLETSEKGEFLAFVESHIPSMDKEDEKSKISKVAAQINHHKFIYLLKISPLSTTSTTTEGVEGAEDIIPKLNDFITATLRIYSSALSLGSELLVTDNQYGDDAALLSIMGLVRLHLLQISIYGSATTIEAQAPLYQSIVILSAVVGKSKHNYQAMLLLVRLYLLIGAVGLAVDVYPGLNIKQIQNDTLSHFLLTRISTLLPSERKVEQILNEAGRIYESSSSQTPNMLVLAFERSGYAQMMGFLEFSERVAGSVCRSMWEIERRRVERLRSSTSNVGKVEDSETLENAIKDDAVIWDNRDFGVVVSCETEHPPRLPAKEGEEQGAEGVKRRFEELFRTSLPPGENWVKAFGVVEKVVVFCKAAIAAGSEVTAAVLEPENCVGVLEKVKADKEADVEFTDEEKEYVEVATHVVTAVQAAVAKDGDKVKSAMEKAREWFTAHTPSPDSSISNPDWHTLHALHLNLDVALLVTGYLAPCLASATFKPLQKALKPILTELTIAANKFKGAVVEEAKKTAKSIDEEEGSDGEQELVDRVLEMENGDVGRLLRDLDIFGGVERVVEGVRKVRGSLADAIAGDLGK</sequence>
<dbReference type="Pfam" id="PF09797">
    <property type="entry name" value="NatB_MDM20"/>
    <property type="match status" value="1"/>
</dbReference>
<name>A0ABR3GC80_9PEZI</name>
<dbReference type="EMBL" id="JBBBZM010000126">
    <property type="protein sequence ID" value="KAL0633428.1"/>
    <property type="molecule type" value="Genomic_DNA"/>
</dbReference>
<protein>
    <submittedName>
        <fullName evidence="2">Mitochondrial distribution and morphology</fullName>
    </submittedName>
</protein>
<comment type="caution">
    <text evidence="2">The sequence shown here is derived from an EMBL/GenBank/DDBJ whole genome shotgun (WGS) entry which is preliminary data.</text>
</comment>
<evidence type="ECO:0000313" key="2">
    <source>
        <dbReference type="EMBL" id="KAL0633428.1"/>
    </source>
</evidence>
<keyword evidence="3" id="KW-1185">Reference proteome</keyword>
<evidence type="ECO:0000313" key="3">
    <source>
        <dbReference type="Proteomes" id="UP001447188"/>
    </source>
</evidence>
<accession>A0ABR3GC80</accession>